<evidence type="ECO:0000256" key="7">
    <source>
        <dbReference type="ARBA" id="ARBA00022729"/>
    </source>
</evidence>
<dbReference type="Proteomes" id="UP000191144">
    <property type="component" value="Chromosome G"/>
</dbReference>
<dbReference type="InterPro" id="IPR031395">
    <property type="entry name" value="Sop4"/>
</dbReference>
<keyword evidence="11" id="KW-0472">Membrane</keyword>
<evidence type="ECO:0000313" key="14">
    <source>
        <dbReference type="EMBL" id="SCU99533.1"/>
    </source>
</evidence>
<feature type="region of interest" description="Disordered" evidence="13">
    <location>
        <begin position="271"/>
        <end position="290"/>
    </location>
</feature>
<evidence type="ECO:0000256" key="10">
    <source>
        <dbReference type="ARBA" id="ARBA00022989"/>
    </source>
</evidence>
<keyword evidence="6" id="KW-0812">Transmembrane</keyword>
<keyword evidence="7" id="KW-0732">Signal</keyword>
<dbReference type="AlphaFoldDB" id="A0A1G4K6P5"/>
<comment type="function">
    <text evidence="1">Involved in the export of PMA1, possibly through the monitoring or assisting of PMA1 folding and acquisition of competence to enter vesicles.</text>
</comment>
<name>A0A1G4K6P5_9SACH</name>
<proteinExistence type="inferred from homology"/>
<evidence type="ECO:0000256" key="6">
    <source>
        <dbReference type="ARBA" id="ARBA00022692"/>
    </source>
</evidence>
<keyword evidence="10" id="KW-1133">Transmembrane helix</keyword>
<keyword evidence="5" id="KW-0813">Transport</keyword>
<feature type="compositionally biased region" description="Basic and acidic residues" evidence="13">
    <location>
        <begin position="274"/>
        <end position="290"/>
    </location>
</feature>
<keyword evidence="15" id="KW-1185">Reference proteome</keyword>
<evidence type="ECO:0000256" key="12">
    <source>
        <dbReference type="ARBA" id="ARBA00023180"/>
    </source>
</evidence>
<reference evidence="15" key="1">
    <citation type="submission" date="2016-03" db="EMBL/GenBank/DDBJ databases">
        <authorList>
            <person name="Devillers Hugo."/>
        </authorList>
    </citation>
    <scope>NUCLEOTIDE SEQUENCE [LARGE SCALE GENOMIC DNA]</scope>
</reference>
<sequence length="290" mass="32502">MVVDELNFEWAFLYSKISKFEKYRMIALEGHSAITIHHLTSSHESTMLLEYLCIFLSFWAAAEGANVKGKLDLSPFNVTRKTVANTDFKLIQVGGNDGHAYVAHAKIHDLDGNFKFENVPEPAENTNSSTFFVLQASSLEFNLKPNRILVSIERDPQDATRLVTKAFRNVFGKENFPSPEIQHPEKLEEIPLKSHIPITLVNKAPLRMYVQERNASFLKSGPIAGILNSKFKLAALITGVIALIFPTIFSKLETAGALSMAEDKLLQQQVQKQSDQKEVQSELENIKAKA</sequence>
<gene>
    <name evidence="14" type="ORF">LAME_0G03554G</name>
</gene>
<dbReference type="Pfam" id="PF17081">
    <property type="entry name" value="SOP4"/>
    <property type="match status" value="1"/>
</dbReference>
<evidence type="ECO:0000256" key="5">
    <source>
        <dbReference type="ARBA" id="ARBA00022448"/>
    </source>
</evidence>
<keyword evidence="8" id="KW-0256">Endoplasmic reticulum</keyword>
<accession>A0A1G4K6P5</accession>
<dbReference type="OrthoDB" id="27095at2759"/>
<comment type="similarity">
    <text evidence="3">Belongs to the SOP4 family.</text>
</comment>
<comment type="subcellular location">
    <subcellularLocation>
        <location evidence="2">Endoplasmic reticulum membrane</location>
        <topology evidence="2">Single-pass type I membrane protein</topology>
    </subcellularLocation>
</comment>
<organism evidence="14 15">
    <name type="scientific">Lachancea meyersii CBS 8951</name>
    <dbReference type="NCBI Taxonomy" id="1266667"/>
    <lineage>
        <taxon>Eukaryota</taxon>
        <taxon>Fungi</taxon>
        <taxon>Dikarya</taxon>
        <taxon>Ascomycota</taxon>
        <taxon>Saccharomycotina</taxon>
        <taxon>Saccharomycetes</taxon>
        <taxon>Saccharomycetales</taxon>
        <taxon>Saccharomycetaceae</taxon>
        <taxon>Lachancea</taxon>
    </lineage>
</organism>
<evidence type="ECO:0000256" key="11">
    <source>
        <dbReference type="ARBA" id="ARBA00023136"/>
    </source>
</evidence>
<keyword evidence="12" id="KW-0325">Glycoprotein</keyword>
<evidence type="ECO:0000256" key="8">
    <source>
        <dbReference type="ARBA" id="ARBA00022824"/>
    </source>
</evidence>
<evidence type="ECO:0000313" key="15">
    <source>
        <dbReference type="Proteomes" id="UP000191144"/>
    </source>
</evidence>
<evidence type="ECO:0000256" key="13">
    <source>
        <dbReference type="SAM" id="MobiDB-lite"/>
    </source>
</evidence>
<protein>
    <recommendedName>
        <fullName evidence="4">Protein SOP4</fullName>
    </recommendedName>
</protein>
<dbReference type="GO" id="GO:0005789">
    <property type="term" value="C:endoplasmic reticulum membrane"/>
    <property type="evidence" value="ECO:0007669"/>
    <property type="project" value="UniProtKB-SubCell"/>
</dbReference>
<evidence type="ECO:0000256" key="9">
    <source>
        <dbReference type="ARBA" id="ARBA00022927"/>
    </source>
</evidence>
<evidence type="ECO:0000256" key="4">
    <source>
        <dbReference type="ARBA" id="ARBA00020106"/>
    </source>
</evidence>
<dbReference type="GO" id="GO:0015031">
    <property type="term" value="P:protein transport"/>
    <property type="evidence" value="ECO:0007669"/>
    <property type="project" value="UniProtKB-KW"/>
</dbReference>
<dbReference type="EMBL" id="LT598484">
    <property type="protein sequence ID" value="SCU99533.1"/>
    <property type="molecule type" value="Genomic_DNA"/>
</dbReference>
<evidence type="ECO:0000256" key="2">
    <source>
        <dbReference type="ARBA" id="ARBA00004115"/>
    </source>
</evidence>
<evidence type="ECO:0000256" key="3">
    <source>
        <dbReference type="ARBA" id="ARBA00007486"/>
    </source>
</evidence>
<keyword evidence="9" id="KW-0653">Protein transport</keyword>
<evidence type="ECO:0000256" key="1">
    <source>
        <dbReference type="ARBA" id="ARBA00002205"/>
    </source>
</evidence>